<evidence type="ECO:0000256" key="1">
    <source>
        <dbReference type="SAM" id="MobiDB-lite"/>
    </source>
</evidence>
<sequence length="270" mass="28554">MRGMRHCRVLARRFSARFDPLPHESTPLSKLPSIITLATIAALLAGCSNAASEPSAESASPSAAESESATPSAEPTAEATAEETSPAEPEESAEPSAEPSPEPASEPAAEAPAEPAPTLEPLPAGPNDPFVPPPHGEPNPLAPVTPGIPGVPHSSREYFDWVKVTPVQGDVETAPTATIRQGETLAVMGDGYAPGQSVYVMLGWPYTDYNYIEEPATAVADQNGYFIYPIVIGTNVPPRDYVVMTKPRGADGRFDESQKRYHNLIITAAE</sequence>
<accession>A0A1G8H999</accession>
<reference evidence="2 3" key="1">
    <citation type="submission" date="2016-10" db="EMBL/GenBank/DDBJ databases">
        <authorList>
            <person name="de Groot N.N."/>
        </authorList>
    </citation>
    <scope>NUCLEOTIDE SEQUENCE [LARGE SCALE GENOMIC DNA]</scope>
    <source>
        <strain evidence="2 3">NP_1H</strain>
    </source>
</reference>
<protein>
    <submittedName>
        <fullName evidence="2">Uncharacterized protein</fullName>
    </submittedName>
</protein>
<dbReference type="Proteomes" id="UP000199258">
    <property type="component" value="Unassembled WGS sequence"/>
</dbReference>
<feature type="compositionally biased region" description="Low complexity" evidence="1">
    <location>
        <begin position="52"/>
        <end position="87"/>
    </location>
</feature>
<dbReference type="STRING" id="335973.SAMN04488693_105119"/>
<proteinExistence type="predicted"/>
<gene>
    <name evidence="2" type="ORF">SAMN04488693_105119</name>
</gene>
<dbReference type="AlphaFoldDB" id="A0A1G8H999"/>
<evidence type="ECO:0000313" key="3">
    <source>
        <dbReference type="Proteomes" id="UP000199258"/>
    </source>
</evidence>
<feature type="compositionally biased region" description="Pro residues" evidence="1">
    <location>
        <begin position="114"/>
        <end position="143"/>
    </location>
</feature>
<dbReference type="EMBL" id="FNDT01000005">
    <property type="protein sequence ID" value="SDI03222.1"/>
    <property type="molecule type" value="Genomic_DNA"/>
</dbReference>
<evidence type="ECO:0000313" key="2">
    <source>
        <dbReference type="EMBL" id="SDI03222.1"/>
    </source>
</evidence>
<keyword evidence="3" id="KW-1185">Reference proteome</keyword>
<organism evidence="2 3">
    <name type="scientific">Arthrobacter subterraneus</name>
    <dbReference type="NCBI Taxonomy" id="335973"/>
    <lineage>
        <taxon>Bacteria</taxon>
        <taxon>Bacillati</taxon>
        <taxon>Actinomycetota</taxon>
        <taxon>Actinomycetes</taxon>
        <taxon>Micrococcales</taxon>
        <taxon>Micrococcaceae</taxon>
        <taxon>Arthrobacter</taxon>
    </lineage>
</organism>
<feature type="region of interest" description="Disordered" evidence="1">
    <location>
        <begin position="52"/>
        <end position="149"/>
    </location>
</feature>
<name>A0A1G8H999_9MICC</name>